<dbReference type="NCBIfam" id="TIGR00468">
    <property type="entry name" value="pheS"/>
    <property type="match status" value="1"/>
</dbReference>
<keyword evidence="6 11" id="KW-0547">Nucleotide-binding</keyword>
<keyword evidence="8 11" id="KW-0460">Magnesium</keyword>
<dbReference type="GO" id="GO:0000287">
    <property type="term" value="F:magnesium ion binding"/>
    <property type="evidence" value="ECO:0007669"/>
    <property type="project" value="UniProtKB-UniRule"/>
</dbReference>
<dbReference type="Pfam" id="PF01409">
    <property type="entry name" value="tRNA-synt_2d"/>
    <property type="match status" value="1"/>
</dbReference>
<proteinExistence type="inferred from homology"/>
<dbReference type="GO" id="GO:0000049">
    <property type="term" value="F:tRNA binding"/>
    <property type="evidence" value="ECO:0007669"/>
    <property type="project" value="InterPro"/>
</dbReference>
<dbReference type="CDD" id="cd00496">
    <property type="entry name" value="PheRS_alpha_core"/>
    <property type="match status" value="1"/>
</dbReference>
<dbReference type="PANTHER" id="PTHR11538">
    <property type="entry name" value="PHENYLALANYL-TRNA SYNTHETASE"/>
    <property type="match status" value="1"/>
</dbReference>
<feature type="binding site" evidence="11">
    <location>
        <position position="349"/>
    </location>
    <ligand>
        <name>L-phenylalanine</name>
        <dbReference type="ChEBI" id="CHEBI:58095"/>
    </ligand>
</feature>
<evidence type="ECO:0000256" key="3">
    <source>
        <dbReference type="ARBA" id="ARBA00022490"/>
    </source>
</evidence>
<evidence type="ECO:0000256" key="11">
    <source>
        <dbReference type="HAMAP-Rule" id="MF_00282"/>
    </source>
</evidence>
<feature type="domain" description="Aminoacyl-transfer RNA synthetases class-II family profile" evidence="12">
    <location>
        <begin position="251"/>
        <end position="493"/>
    </location>
</feature>
<evidence type="ECO:0000256" key="6">
    <source>
        <dbReference type="ARBA" id="ARBA00022741"/>
    </source>
</evidence>
<keyword evidence="5 11" id="KW-0479">Metal-binding</keyword>
<dbReference type="AlphaFoldDB" id="A0A2R7Y9G4"/>
<evidence type="ECO:0000313" key="14">
    <source>
        <dbReference type="Proteomes" id="UP000244066"/>
    </source>
</evidence>
<dbReference type="GO" id="GO:0004826">
    <property type="term" value="F:phenylalanine-tRNA ligase activity"/>
    <property type="evidence" value="ECO:0007669"/>
    <property type="project" value="UniProtKB-UniRule"/>
</dbReference>
<keyword evidence="10 11" id="KW-0030">Aminoacyl-tRNA synthetase</keyword>
<feature type="binding site" evidence="11">
    <location>
        <position position="428"/>
    </location>
    <ligand>
        <name>L-phenylalanine</name>
        <dbReference type="ChEBI" id="CHEBI:58095"/>
    </ligand>
</feature>
<feature type="binding site" evidence="11">
    <location>
        <position position="454"/>
    </location>
    <ligand>
        <name>L-phenylalanine</name>
        <dbReference type="ChEBI" id="CHEBI:58095"/>
    </ligand>
</feature>
<dbReference type="HAMAP" id="MF_00282">
    <property type="entry name" value="Phe_tRNA_synth_alpha2"/>
    <property type="match status" value="1"/>
</dbReference>
<dbReference type="InterPro" id="IPR045864">
    <property type="entry name" value="aa-tRNA-synth_II/BPL/LPL"/>
</dbReference>
<evidence type="ECO:0000256" key="7">
    <source>
        <dbReference type="ARBA" id="ARBA00022840"/>
    </source>
</evidence>
<evidence type="ECO:0000256" key="2">
    <source>
        <dbReference type="ARBA" id="ARBA00006703"/>
    </source>
</evidence>
<name>A0A2R7Y9G4_9ARCH</name>
<evidence type="ECO:0000256" key="8">
    <source>
        <dbReference type="ARBA" id="ARBA00022842"/>
    </source>
</evidence>
<evidence type="ECO:0000256" key="10">
    <source>
        <dbReference type="ARBA" id="ARBA00023146"/>
    </source>
</evidence>
<protein>
    <recommendedName>
        <fullName evidence="11">Phenylalanine--tRNA ligase alpha subunit</fullName>
        <ecNumber evidence="11">6.1.1.20</ecNumber>
    </recommendedName>
    <alternativeName>
        <fullName evidence="11">Phenylalanyl-tRNA synthetase alpha subunit</fullName>
        <shortName evidence="11">PheRS</shortName>
    </alternativeName>
</protein>
<dbReference type="GO" id="GO:0005737">
    <property type="term" value="C:cytoplasm"/>
    <property type="evidence" value="ECO:0007669"/>
    <property type="project" value="UniProtKB-SubCell"/>
</dbReference>
<dbReference type="EC" id="6.1.1.20" evidence="11"/>
<comment type="cofactor">
    <cofactor evidence="11">
        <name>Mg(2+)</name>
        <dbReference type="ChEBI" id="CHEBI:18420"/>
    </cofactor>
    <text evidence="11">Binds 2 magnesium ions per tetramer.</text>
</comment>
<keyword evidence="9 11" id="KW-0648">Protein biosynthesis</keyword>
<dbReference type="PROSITE" id="PS50862">
    <property type="entry name" value="AA_TRNA_LIGASE_II"/>
    <property type="match status" value="1"/>
</dbReference>
<keyword evidence="7 11" id="KW-0067">ATP-binding</keyword>
<evidence type="ECO:0000259" key="12">
    <source>
        <dbReference type="PROSITE" id="PS50862"/>
    </source>
</evidence>
<reference evidence="13 14" key="1">
    <citation type="submission" date="2017-04" db="EMBL/GenBank/DDBJ databases">
        <title>Draft Aigarchaeota genome from a New Zealand hot spring.</title>
        <authorList>
            <person name="Reysenbach A.-L."/>
            <person name="Donaho J.A."/>
            <person name="Gerhart J."/>
            <person name="Kelley J.F."/>
            <person name="Kouba K."/>
            <person name="Podar M."/>
            <person name="Stott M."/>
        </authorList>
    </citation>
    <scope>NUCLEOTIDE SEQUENCE [LARGE SCALE GENOMIC DNA]</scope>
    <source>
        <strain evidence="13">NZ13_MG1</strain>
    </source>
</reference>
<evidence type="ECO:0000256" key="5">
    <source>
        <dbReference type="ARBA" id="ARBA00022723"/>
    </source>
</evidence>
<evidence type="ECO:0000256" key="4">
    <source>
        <dbReference type="ARBA" id="ARBA00022598"/>
    </source>
</evidence>
<evidence type="ECO:0000256" key="9">
    <source>
        <dbReference type="ARBA" id="ARBA00022917"/>
    </source>
</evidence>
<dbReference type="InterPro" id="IPR022917">
    <property type="entry name" value="Phe_tRNA_ligase_alpha_bac/arc"/>
</dbReference>
<organism evidence="13 14">
    <name type="scientific">Candidatus Terraquivivens tikiterensis</name>
    <dbReference type="NCBI Taxonomy" id="1980982"/>
    <lineage>
        <taxon>Archaea</taxon>
        <taxon>Nitrososphaerota</taxon>
        <taxon>Candidatus Wolframiiraptoraceae</taxon>
        <taxon>Candidatus Terraquivivens</taxon>
    </lineage>
</organism>
<dbReference type="GO" id="GO:0006432">
    <property type="term" value="P:phenylalanyl-tRNA aminoacylation"/>
    <property type="evidence" value="ECO:0007669"/>
    <property type="project" value="UniProtKB-UniRule"/>
</dbReference>
<keyword evidence="3 11" id="KW-0963">Cytoplasm</keyword>
<dbReference type="FunFam" id="3.30.930.10:FF:000095">
    <property type="entry name" value="Phenylalanine--tRNA ligase alpha subunit"/>
    <property type="match status" value="1"/>
</dbReference>
<sequence>MLRPRLHWLEKLILRALIDSGRPMEYGEVASAISRDEGAVAKASLWLKEKGLVEIEEVSVKVARIGAVGRDYLKNGLPERRLVCVLRRLGGLASMDELEKEQSLKGELAVAIMWAKKKGWIAVEGGNGSKVVRIVADVPDVTAEEELLEQLGKGDLRVEDLSPRLLEACLELSGRPKVVELYEDRKHIMVPTELARSIPLEELEVGQHTITKLTPELLITGRWRDFELSPFDVHAPTKPIFAAKRHPLVTLIRLIKDAFVELGFEEIKGPLVELAFWNFDALFQPQDHPAREMHDTFYLAYPSTGKLPEGLIEPVKRSHEFGGDTGSKGWRYKWSEHEASKLVLRTHTTATTIRHLAYHREPPVKVFSVDRIYRNEKVDWKHLAEFHQVEGIIMDERCNFRELMGLIKEFCSRISLKEITFRPSYFPYTEPSAEVIVYMPEKREWLELFGMGMFRPEVTAPLGVKHPVLAWGGGLERLAMALFGLDDIRTLYANDLNWIRGMARVYVDLKSGRL</sequence>
<accession>A0A2R7Y9G4</accession>
<dbReference type="Gene3D" id="3.30.930.10">
    <property type="entry name" value="Bira Bifunctional Protein, Domain 2"/>
    <property type="match status" value="1"/>
</dbReference>
<dbReference type="NCBIfam" id="NF003210">
    <property type="entry name" value="PRK04172.1"/>
    <property type="match status" value="1"/>
</dbReference>
<dbReference type="SUPFAM" id="SSF55681">
    <property type="entry name" value="Class II aaRS and biotin synthetases"/>
    <property type="match status" value="1"/>
</dbReference>
<dbReference type="Proteomes" id="UP000244066">
    <property type="component" value="Unassembled WGS sequence"/>
</dbReference>
<comment type="subcellular location">
    <subcellularLocation>
        <location evidence="1 11">Cytoplasm</location>
    </subcellularLocation>
</comment>
<dbReference type="PANTHER" id="PTHR11538:SF40">
    <property type="entry name" value="PHENYLALANINE--TRNA LIGASE ALPHA SUBUNIT"/>
    <property type="match status" value="1"/>
</dbReference>
<dbReference type="InterPro" id="IPR002319">
    <property type="entry name" value="Phenylalanyl-tRNA_Synthase"/>
</dbReference>
<evidence type="ECO:0000256" key="1">
    <source>
        <dbReference type="ARBA" id="ARBA00004496"/>
    </source>
</evidence>
<gene>
    <name evidence="11" type="primary">pheS</name>
    <name evidence="13" type="ORF">B9J98_01445</name>
</gene>
<comment type="caution">
    <text evidence="13">The sequence shown here is derived from an EMBL/GenBank/DDBJ whole genome shotgun (WGS) entry which is preliminary data.</text>
</comment>
<feature type="binding site" evidence="11">
    <location>
        <begin position="388"/>
        <end position="390"/>
    </location>
    <ligand>
        <name>L-phenylalanine</name>
        <dbReference type="ChEBI" id="CHEBI:58095"/>
    </ligand>
</feature>
<dbReference type="InterPro" id="IPR004529">
    <property type="entry name" value="Phe-tRNA-synth_IIc_asu"/>
</dbReference>
<comment type="catalytic activity">
    <reaction evidence="11">
        <text>tRNA(Phe) + L-phenylalanine + ATP = L-phenylalanyl-tRNA(Phe) + AMP + diphosphate + H(+)</text>
        <dbReference type="Rhea" id="RHEA:19413"/>
        <dbReference type="Rhea" id="RHEA-COMP:9668"/>
        <dbReference type="Rhea" id="RHEA-COMP:9699"/>
        <dbReference type="ChEBI" id="CHEBI:15378"/>
        <dbReference type="ChEBI" id="CHEBI:30616"/>
        <dbReference type="ChEBI" id="CHEBI:33019"/>
        <dbReference type="ChEBI" id="CHEBI:58095"/>
        <dbReference type="ChEBI" id="CHEBI:78442"/>
        <dbReference type="ChEBI" id="CHEBI:78531"/>
        <dbReference type="ChEBI" id="CHEBI:456215"/>
        <dbReference type="EC" id="6.1.1.20"/>
    </reaction>
</comment>
<keyword evidence="4 11" id="KW-0436">Ligase</keyword>
<comment type="similarity">
    <text evidence="2 11">Belongs to the class-II aminoacyl-tRNA synthetase family. Phe-tRNA synthetase alpha subunit type 2 subfamily.</text>
</comment>
<dbReference type="InterPro" id="IPR006195">
    <property type="entry name" value="aa-tRNA-synth_II"/>
</dbReference>
<feature type="binding site" evidence="11">
    <location>
        <position position="430"/>
    </location>
    <ligand>
        <name>Mg(2+)</name>
        <dbReference type="ChEBI" id="CHEBI:18420"/>
        <note>ligand shared with heterodimeric partner</note>
    </ligand>
</feature>
<dbReference type="GO" id="GO:0005524">
    <property type="term" value="F:ATP binding"/>
    <property type="evidence" value="ECO:0007669"/>
    <property type="project" value="UniProtKB-UniRule"/>
</dbReference>
<evidence type="ECO:0000313" key="13">
    <source>
        <dbReference type="EMBL" id="PUA34164.1"/>
    </source>
</evidence>
<dbReference type="EMBL" id="NDWU01000003">
    <property type="protein sequence ID" value="PUA34164.1"/>
    <property type="molecule type" value="Genomic_DNA"/>
</dbReference>
<comment type="subunit">
    <text evidence="11">Tetramer of two alpha and two beta subunits.</text>
</comment>